<keyword evidence="13" id="KW-1185">Reference proteome</keyword>
<evidence type="ECO:0000256" key="2">
    <source>
        <dbReference type="ARBA" id="ARBA00010617"/>
    </source>
</evidence>
<dbReference type="GO" id="GO:0005506">
    <property type="term" value="F:iron ion binding"/>
    <property type="evidence" value="ECO:0007669"/>
    <property type="project" value="InterPro"/>
</dbReference>
<evidence type="ECO:0000256" key="4">
    <source>
        <dbReference type="ARBA" id="ARBA00022692"/>
    </source>
</evidence>
<dbReference type="AlphaFoldDB" id="A0A2P5E2H6"/>
<name>A0A2P5E2H6_PARAD</name>
<evidence type="ECO:0000313" key="13">
    <source>
        <dbReference type="Proteomes" id="UP000237105"/>
    </source>
</evidence>
<accession>A0A2P5E2H6</accession>
<dbReference type="InterPro" id="IPR017972">
    <property type="entry name" value="Cyt_P450_CS"/>
</dbReference>
<dbReference type="STRING" id="3476.A0A2P5E2H6"/>
<dbReference type="SUPFAM" id="SSF48264">
    <property type="entry name" value="Cytochrome P450"/>
    <property type="match status" value="1"/>
</dbReference>
<keyword evidence="6" id="KW-1133">Transmembrane helix</keyword>
<evidence type="ECO:0000256" key="1">
    <source>
        <dbReference type="ARBA" id="ARBA00004167"/>
    </source>
</evidence>
<dbReference type="PANTHER" id="PTHR24282">
    <property type="entry name" value="CYTOCHROME P450 FAMILY MEMBER"/>
    <property type="match status" value="1"/>
</dbReference>
<evidence type="ECO:0000256" key="11">
    <source>
        <dbReference type="RuleBase" id="RU000461"/>
    </source>
</evidence>
<evidence type="ECO:0000256" key="6">
    <source>
        <dbReference type="ARBA" id="ARBA00022989"/>
    </source>
</evidence>
<keyword evidence="5 11" id="KW-0479">Metal-binding</keyword>
<reference evidence="13" key="1">
    <citation type="submission" date="2016-06" db="EMBL/GenBank/DDBJ databases">
        <title>Parallel loss of symbiosis genes in relatives of nitrogen-fixing non-legume Parasponia.</title>
        <authorList>
            <person name="Van Velzen R."/>
            <person name="Holmer R."/>
            <person name="Bu F."/>
            <person name="Rutten L."/>
            <person name="Van Zeijl A."/>
            <person name="Liu W."/>
            <person name="Santuari L."/>
            <person name="Cao Q."/>
            <person name="Sharma T."/>
            <person name="Shen D."/>
            <person name="Roswanjaya Y."/>
            <person name="Wardhani T."/>
            <person name="Kalhor M.S."/>
            <person name="Jansen J."/>
            <person name="Van den Hoogen J."/>
            <person name="Gungor B."/>
            <person name="Hartog M."/>
            <person name="Hontelez J."/>
            <person name="Verver J."/>
            <person name="Yang W.-C."/>
            <person name="Schijlen E."/>
            <person name="Repin R."/>
            <person name="Schilthuizen M."/>
            <person name="Schranz E."/>
            <person name="Heidstra R."/>
            <person name="Miyata K."/>
            <person name="Fedorova E."/>
            <person name="Kohlen W."/>
            <person name="Bisseling T."/>
            <person name="Smit S."/>
            <person name="Geurts R."/>
        </authorList>
    </citation>
    <scope>NUCLEOTIDE SEQUENCE [LARGE SCALE GENOMIC DNA]</scope>
    <source>
        <strain evidence="13">cv. WU1-14</strain>
    </source>
</reference>
<comment type="subcellular location">
    <subcellularLocation>
        <location evidence="1">Membrane</location>
        <topology evidence="1">Single-pass membrane protein</topology>
    </subcellularLocation>
</comment>
<sequence>MFIFSNQRFSEGVAKATKENMAAFIPFGIGSHTCVGFKFAIDQAKIALTMILQCNSFITLSPAYVHSPAQMLTTHRQYGVQVMLYFKA</sequence>
<dbReference type="InterPro" id="IPR036396">
    <property type="entry name" value="Cyt_P450_sf"/>
</dbReference>
<dbReference type="PANTHER" id="PTHR24282:SF20">
    <property type="entry name" value="CYTOCHROME P450 CYP749A22-LIKE"/>
    <property type="match status" value="1"/>
</dbReference>
<comment type="caution">
    <text evidence="12">The sequence shown here is derived from an EMBL/GenBank/DDBJ whole genome shotgun (WGS) entry which is preliminary data.</text>
</comment>
<dbReference type="GO" id="GO:0004497">
    <property type="term" value="F:monooxygenase activity"/>
    <property type="evidence" value="ECO:0007669"/>
    <property type="project" value="UniProtKB-KW"/>
</dbReference>
<keyword evidence="9 11" id="KW-0503">Monooxygenase</keyword>
<evidence type="ECO:0000313" key="12">
    <source>
        <dbReference type="EMBL" id="PON79749.1"/>
    </source>
</evidence>
<dbReference type="EMBL" id="JXTB01000003">
    <property type="protein sequence ID" value="PON79749.1"/>
    <property type="molecule type" value="Genomic_DNA"/>
</dbReference>
<keyword evidence="10" id="KW-0472">Membrane</keyword>
<protein>
    <submittedName>
        <fullName evidence="12">Cytochrome P</fullName>
    </submittedName>
</protein>
<dbReference type="OrthoDB" id="1192874at2759"/>
<evidence type="ECO:0000256" key="10">
    <source>
        <dbReference type="ARBA" id="ARBA00023136"/>
    </source>
</evidence>
<comment type="similarity">
    <text evidence="2 11">Belongs to the cytochrome P450 family.</text>
</comment>
<dbReference type="Proteomes" id="UP000237105">
    <property type="component" value="Unassembled WGS sequence"/>
</dbReference>
<evidence type="ECO:0000256" key="8">
    <source>
        <dbReference type="ARBA" id="ARBA00023004"/>
    </source>
</evidence>
<keyword evidence="4" id="KW-0812">Transmembrane</keyword>
<organism evidence="12 13">
    <name type="scientific">Parasponia andersonii</name>
    <name type="common">Sponia andersonii</name>
    <dbReference type="NCBI Taxonomy" id="3476"/>
    <lineage>
        <taxon>Eukaryota</taxon>
        <taxon>Viridiplantae</taxon>
        <taxon>Streptophyta</taxon>
        <taxon>Embryophyta</taxon>
        <taxon>Tracheophyta</taxon>
        <taxon>Spermatophyta</taxon>
        <taxon>Magnoliopsida</taxon>
        <taxon>eudicotyledons</taxon>
        <taxon>Gunneridae</taxon>
        <taxon>Pentapetalae</taxon>
        <taxon>rosids</taxon>
        <taxon>fabids</taxon>
        <taxon>Rosales</taxon>
        <taxon>Cannabaceae</taxon>
        <taxon>Parasponia</taxon>
    </lineage>
</organism>
<keyword evidence="7 11" id="KW-0560">Oxidoreductase</keyword>
<evidence type="ECO:0000256" key="7">
    <source>
        <dbReference type="ARBA" id="ARBA00023002"/>
    </source>
</evidence>
<dbReference type="GO" id="GO:0020037">
    <property type="term" value="F:heme binding"/>
    <property type="evidence" value="ECO:0007669"/>
    <property type="project" value="InterPro"/>
</dbReference>
<dbReference type="InterPro" id="IPR001128">
    <property type="entry name" value="Cyt_P450"/>
</dbReference>
<proteinExistence type="inferred from homology"/>
<dbReference type="GO" id="GO:0016705">
    <property type="term" value="F:oxidoreductase activity, acting on paired donors, with incorporation or reduction of molecular oxygen"/>
    <property type="evidence" value="ECO:0007669"/>
    <property type="project" value="InterPro"/>
</dbReference>
<dbReference type="InterPro" id="IPR050665">
    <property type="entry name" value="Cytochrome_P450_Monooxygen"/>
</dbReference>
<evidence type="ECO:0000256" key="5">
    <source>
        <dbReference type="ARBA" id="ARBA00022723"/>
    </source>
</evidence>
<dbReference type="PROSITE" id="PS00086">
    <property type="entry name" value="CYTOCHROME_P450"/>
    <property type="match status" value="1"/>
</dbReference>
<evidence type="ECO:0000256" key="9">
    <source>
        <dbReference type="ARBA" id="ARBA00023033"/>
    </source>
</evidence>
<keyword evidence="8 11" id="KW-0408">Iron</keyword>
<dbReference type="Pfam" id="PF00067">
    <property type="entry name" value="p450"/>
    <property type="match status" value="1"/>
</dbReference>
<evidence type="ECO:0000256" key="3">
    <source>
        <dbReference type="ARBA" id="ARBA00022617"/>
    </source>
</evidence>
<gene>
    <name evidence="12" type="ORF">PanWU01x14_009810</name>
</gene>
<dbReference type="GO" id="GO:0016020">
    <property type="term" value="C:membrane"/>
    <property type="evidence" value="ECO:0007669"/>
    <property type="project" value="UniProtKB-SubCell"/>
</dbReference>
<dbReference type="Gene3D" id="1.10.630.10">
    <property type="entry name" value="Cytochrome P450"/>
    <property type="match status" value="1"/>
</dbReference>
<keyword evidence="3 11" id="KW-0349">Heme</keyword>